<accession>A0A920CAA5</accession>
<gene>
    <name evidence="1" type="ORF">J2TS6_04180</name>
</gene>
<evidence type="ECO:0008006" key="3">
    <source>
        <dbReference type="Google" id="ProtNLM"/>
    </source>
</evidence>
<reference evidence="1" key="1">
    <citation type="submission" date="2021-03" db="EMBL/GenBank/DDBJ databases">
        <title>Antimicrobial resistance genes in bacteria isolated from Japanese honey, and their potential for conferring macrolide and lincosamide resistance in the American foulbrood pathogen Paenibacillus larvae.</title>
        <authorList>
            <person name="Okamoto M."/>
            <person name="Kumagai M."/>
            <person name="Kanamori H."/>
            <person name="Takamatsu D."/>
        </authorList>
    </citation>
    <scope>NUCLEOTIDE SEQUENCE</scope>
    <source>
        <strain evidence="1">J2TS6</strain>
    </source>
</reference>
<keyword evidence="2" id="KW-1185">Reference proteome</keyword>
<evidence type="ECO:0000313" key="2">
    <source>
        <dbReference type="Proteomes" id="UP000679779"/>
    </source>
</evidence>
<sequence length="271" mass="31917">MESIHKPIHRSKWRIRLGTAYYRGRRYLEWCFGSAHFAKTKRRDLLPFRVAAHRTPMLRQLKDVDMWLQHNKVTNLKIAIQRINGITVMPGETFSYWRLIGKPTRRKGYVEGMVLFYGGFKPGVGGGLCQLSNLLYWITLHTPLEVTERHRHSYDVFPDANRTQPFGSGATCAYNYLDLRIKNNTAEPYQLVLGMEDGDLTGEWRTTQMTLHTYEIYEKEHRITQNLWGGYERHNSIYRKVFNREGELVQDEFITENRALMMYQPFLESGT</sequence>
<dbReference type="Pfam" id="PF04294">
    <property type="entry name" value="VanW"/>
    <property type="match status" value="1"/>
</dbReference>
<protein>
    <recommendedName>
        <fullName evidence="3">Vancomycin resistance protein</fullName>
    </recommendedName>
</protein>
<dbReference type="Proteomes" id="UP000679779">
    <property type="component" value="Unassembled WGS sequence"/>
</dbReference>
<name>A0A920CAA5_9BACL</name>
<dbReference type="InterPro" id="IPR052913">
    <property type="entry name" value="Glycopeptide_resist_protein"/>
</dbReference>
<dbReference type="InterPro" id="IPR007391">
    <property type="entry name" value="Vancomycin_resist_VanW"/>
</dbReference>
<dbReference type="EMBL" id="BORQ01000001">
    <property type="protein sequence ID" value="GIO29277.1"/>
    <property type="molecule type" value="Genomic_DNA"/>
</dbReference>
<dbReference type="RefSeq" id="WP_160038317.1">
    <property type="nucleotide sequence ID" value="NZ_BORQ01000001.1"/>
</dbReference>
<organism evidence="1 2">
    <name type="scientific">Paenibacillus albilobatus</name>
    <dbReference type="NCBI Taxonomy" id="2716884"/>
    <lineage>
        <taxon>Bacteria</taxon>
        <taxon>Bacillati</taxon>
        <taxon>Bacillota</taxon>
        <taxon>Bacilli</taxon>
        <taxon>Bacillales</taxon>
        <taxon>Paenibacillaceae</taxon>
        <taxon>Paenibacillus</taxon>
    </lineage>
</organism>
<dbReference type="PANTHER" id="PTHR35788">
    <property type="entry name" value="EXPORTED PROTEIN-RELATED"/>
    <property type="match status" value="1"/>
</dbReference>
<dbReference type="AlphaFoldDB" id="A0A920CAA5"/>
<evidence type="ECO:0000313" key="1">
    <source>
        <dbReference type="EMBL" id="GIO29277.1"/>
    </source>
</evidence>
<dbReference type="PANTHER" id="PTHR35788:SF1">
    <property type="entry name" value="EXPORTED PROTEIN"/>
    <property type="match status" value="1"/>
</dbReference>
<comment type="caution">
    <text evidence="1">The sequence shown here is derived from an EMBL/GenBank/DDBJ whole genome shotgun (WGS) entry which is preliminary data.</text>
</comment>
<proteinExistence type="predicted"/>